<dbReference type="SUPFAM" id="SSF55144">
    <property type="entry name" value="LigT-like"/>
    <property type="match status" value="1"/>
</dbReference>
<name>A0A1H5CMP1_9MICO</name>
<dbReference type="Pfam" id="PF13563">
    <property type="entry name" value="2_5_RNA_ligase2"/>
    <property type="match status" value="1"/>
</dbReference>
<dbReference type="PANTHER" id="PTHR40037">
    <property type="entry name" value="PHOSPHOESTERASE YJCG-RELATED"/>
    <property type="match status" value="1"/>
</dbReference>
<dbReference type="Proteomes" id="UP000199220">
    <property type="component" value="Unassembled WGS sequence"/>
</dbReference>
<dbReference type="Gene3D" id="3.90.1140.10">
    <property type="entry name" value="Cyclic phosphodiesterase"/>
    <property type="match status" value="1"/>
</dbReference>
<dbReference type="STRING" id="648782.SAMN04488554_0410"/>
<evidence type="ECO:0000313" key="1">
    <source>
        <dbReference type="EMBL" id="SED67650.1"/>
    </source>
</evidence>
<dbReference type="EMBL" id="FNTX01000001">
    <property type="protein sequence ID" value="SED67650.1"/>
    <property type="molecule type" value="Genomic_DNA"/>
</dbReference>
<dbReference type="OrthoDB" id="358773at2"/>
<reference evidence="2" key="1">
    <citation type="submission" date="2016-10" db="EMBL/GenBank/DDBJ databases">
        <authorList>
            <person name="Varghese N."/>
            <person name="Submissions S."/>
        </authorList>
    </citation>
    <scope>NUCLEOTIDE SEQUENCE [LARGE SCALE GENOMIC DNA]</scope>
    <source>
        <strain evidence="2">DSM 21368</strain>
    </source>
</reference>
<protein>
    <submittedName>
        <fullName evidence="1">2'-5' RNA ligase</fullName>
    </submittedName>
</protein>
<organism evidence="1 2">
    <name type="scientific">Ruania alba</name>
    <dbReference type="NCBI Taxonomy" id="648782"/>
    <lineage>
        <taxon>Bacteria</taxon>
        <taxon>Bacillati</taxon>
        <taxon>Actinomycetota</taxon>
        <taxon>Actinomycetes</taxon>
        <taxon>Micrococcales</taxon>
        <taxon>Ruaniaceae</taxon>
        <taxon>Ruania</taxon>
    </lineage>
</organism>
<evidence type="ECO:0000313" key="2">
    <source>
        <dbReference type="Proteomes" id="UP000199220"/>
    </source>
</evidence>
<gene>
    <name evidence="1" type="ORF">SAMN04488554_0410</name>
</gene>
<accession>A0A1H5CMP1</accession>
<sequence>MRGAPSLVPRAQVATPAQLNADQVTDVVRIGVAIPIPEPYAASLVRARIHARDPLAHAIPPHITLLPPTDVPADAVADVHHHLASIASQQSPFVVELHGTDTFRPISPVVFVRLDSGVAECAQLQAAVNDGPVAQTLRFPYHPHVTLAHEVDDAALDAAFHDMAGFDAVFPVAHFCLYEHGDDGVWRDVSTYVLTS</sequence>
<dbReference type="InterPro" id="IPR009097">
    <property type="entry name" value="Cyclic_Pdiesterase"/>
</dbReference>
<dbReference type="GO" id="GO:0016874">
    <property type="term" value="F:ligase activity"/>
    <property type="evidence" value="ECO:0007669"/>
    <property type="project" value="UniProtKB-KW"/>
</dbReference>
<keyword evidence="1" id="KW-0436">Ligase</keyword>
<keyword evidence="2" id="KW-1185">Reference proteome</keyword>
<proteinExistence type="predicted"/>
<dbReference type="PANTHER" id="PTHR40037:SF1">
    <property type="entry name" value="PHOSPHOESTERASE SAOUHSC_00951-RELATED"/>
    <property type="match status" value="1"/>
</dbReference>
<dbReference type="InterPro" id="IPR050580">
    <property type="entry name" value="2H_phosphoesterase_YjcG-like"/>
</dbReference>
<dbReference type="AlphaFoldDB" id="A0A1H5CMP1"/>